<dbReference type="PANTHER" id="PTHR46115">
    <property type="entry name" value="THIOREDOXIN-LIKE PROTEIN 1"/>
    <property type="match status" value="1"/>
</dbReference>
<dbReference type="KEGG" id="cre:CHLRE_12g496700v5"/>
<dbReference type="Gramene" id="PNW75096">
    <property type="protein sequence ID" value="PNW75096"/>
    <property type="gene ID" value="CHLRE_12g496700v5"/>
</dbReference>
<proteinExistence type="predicted"/>
<keyword evidence="1" id="KW-1015">Disulfide bond</keyword>
<name>A8JGN2_CHLRE</name>
<dbReference type="RefSeq" id="XP_001702395.1">
    <property type="nucleotide sequence ID" value="XM_001702343.2"/>
</dbReference>
<dbReference type="InterPro" id="IPR013766">
    <property type="entry name" value="Thioredoxin_domain"/>
</dbReference>
<accession>A8JGN2</accession>
<dbReference type="CDD" id="cd02947">
    <property type="entry name" value="TRX_family"/>
    <property type="match status" value="1"/>
</dbReference>
<dbReference type="OMA" id="SHCKPCK"/>
<dbReference type="PROSITE" id="PS51352">
    <property type="entry name" value="THIOREDOXIN_2"/>
    <property type="match status" value="1"/>
</dbReference>
<dbReference type="EMBL" id="CM008973">
    <property type="protein sequence ID" value="PNW75096.1"/>
    <property type="molecule type" value="Genomic_DNA"/>
</dbReference>
<dbReference type="SUPFAM" id="SSF52833">
    <property type="entry name" value="Thioredoxin-like"/>
    <property type="match status" value="1"/>
</dbReference>
<dbReference type="GeneID" id="5727909"/>
<gene>
    <name evidence="2" type="ORF">CHLRE_12g496700v5</name>
</gene>
<sequence>MLVQSRVLPGRQTCARPAQAVRPLRIAPRSLADAPRQSVDPLANKPRAAGPSAGTVFPIYTPEEVEAILNANKEKLVIVMCKSSHCKPCKAFMPKYQRMAEILTDSLLLELTGDHSPETKKLMVSWGVKSTPTFRMYRNGEVVASASGARESKVLPVLIEALKDGEKGKNIKAEDLEAPTEDEDDE</sequence>
<dbReference type="eggNOG" id="KOG0907">
    <property type="taxonomic scope" value="Eukaryota"/>
</dbReference>
<organism evidence="2 3">
    <name type="scientific">Chlamydomonas reinhardtii</name>
    <name type="common">Chlamydomonas smithii</name>
    <dbReference type="NCBI Taxonomy" id="3055"/>
    <lineage>
        <taxon>Eukaryota</taxon>
        <taxon>Viridiplantae</taxon>
        <taxon>Chlorophyta</taxon>
        <taxon>core chlorophytes</taxon>
        <taxon>Chlorophyceae</taxon>
        <taxon>CS clade</taxon>
        <taxon>Chlamydomonadales</taxon>
        <taxon>Chlamydomonadaceae</taxon>
        <taxon>Chlamydomonas</taxon>
    </lineage>
</organism>
<dbReference type="InParanoid" id="A8JGN2"/>
<evidence type="ECO:0000256" key="1">
    <source>
        <dbReference type="ARBA" id="ARBA00023157"/>
    </source>
</evidence>
<protein>
    <submittedName>
        <fullName evidence="2">Uncharacterized protein</fullName>
    </submittedName>
</protein>
<dbReference type="Gene3D" id="3.40.30.10">
    <property type="entry name" value="Glutaredoxin"/>
    <property type="match status" value="1"/>
</dbReference>
<evidence type="ECO:0000313" key="2">
    <source>
        <dbReference type="EMBL" id="PNW75096.1"/>
    </source>
</evidence>
<evidence type="ECO:0000313" key="3">
    <source>
        <dbReference type="Proteomes" id="UP000006906"/>
    </source>
</evidence>
<dbReference type="InterPro" id="IPR036249">
    <property type="entry name" value="Thioredoxin-like_sf"/>
</dbReference>
<dbReference type="STRING" id="3055.A8JGN2"/>
<reference evidence="2 3" key="1">
    <citation type="journal article" date="2007" name="Science">
        <title>The Chlamydomonas genome reveals the evolution of key animal and plant functions.</title>
        <authorList>
            <person name="Merchant S.S."/>
            <person name="Prochnik S.E."/>
            <person name="Vallon O."/>
            <person name="Harris E.H."/>
            <person name="Karpowicz S.J."/>
            <person name="Witman G.B."/>
            <person name="Terry A."/>
            <person name="Salamov A."/>
            <person name="Fritz-Laylin L.K."/>
            <person name="Marechal-Drouard L."/>
            <person name="Marshall W.F."/>
            <person name="Qu L.H."/>
            <person name="Nelson D.R."/>
            <person name="Sanderfoot A.A."/>
            <person name="Spalding M.H."/>
            <person name="Kapitonov V.V."/>
            <person name="Ren Q."/>
            <person name="Ferris P."/>
            <person name="Lindquist E."/>
            <person name="Shapiro H."/>
            <person name="Lucas S.M."/>
            <person name="Grimwood J."/>
            <person name="Schmutz J."/>
            <person name="Cardol P."/>
            <person name="Cerutti H."/>
            <person name="Chanfreau G."/>
            <person name="Chen C.L."/>
            <person name="Cognat V."/>
            <person name="Croft M.T."/>
            <person name="Dent R."/>
            <person name="Dutcher S."/>
            <person name="Fernandez E."/>
            <person name="Fukuzawa H."/>
            <person name="Gonzalez-Ballester D."/>
            <person name="Gonzalez-Halphen D."/>
            <person name="Hallmann A."/>
            <person name="Hanikenne M."/>
            <person name="Hippler M."/>
            <person name="Inwood W."/>
            <person name="Jabbari K."/>
            <person name="Kalanon M."/>
            <person name="Kuras R."/>
            <person name="Lefebvre P.A."/>
            <person name="Lemaire S.D."/>
            <person name="Lobanov A.V."/>
            <person name="Lohr M."/>
            <person name="Manuell A."/>
            <person name="Meier I."/>
            <person name="Mets L."/>
            <person name="Mittag M."/>
            <person name="Mittelmeier T."/>
            <person name="Moroney J.V."/>
            <person name="Moseley J."/>
            <person name="Napoli C."/>
            <person name="Nedelcu A.M."/>
            <person name="Niyogi K."/>
            <person name="Novoselov S.V."/>
            <person name="Paulsen I.T."/>
            <person name="Pazour G."/>
            <person name="Purton S."/>
            <person name="Ral J.P."/>
            <person name="Riano-Pachon D.M."/>
            <person name="Riekhof W."/>
            <person name="Rymarquis L."/>
            <person name="Schroda M."/>
            <person name="Stern D."/>
            <person name="Umen J."/>
            <person name="Willows R."/>
            <person name="Wilson N."/>
            <person name="Zimmer S.L."/>
            <person name="Allmer J."/>
            <person name="Balk J."/>
            <person name="Bisova K."/>
            <person name="Chen C.J."/>
            <person name="Elias M."/>
            <person name="Gendler K."/>
            <person name="Hauser C."/>
            <person name="Lamb M.R."/>
            <person name="Ledford H."/>
            <person name="Long J.C."/>
            <person name="Minagawa J."/>
            <person name="Page M.D."/>
            <person name="Pan J."/>
            <person name="Pootakham W."/>
            <person name="Roje S."/>
            <person name="Rose A."/>
            <person name="Stahlberg E."/>
            <person name="Terauchi A.M."/>
            <person name="Yang P."/>
            <person name="Ball S."/>
            <person name="Bowler C."/>
            <person name="Dieckmann C.L."/>
            <person name="Gladyshev V.N."/>
            <person name="Green P."/>
            <person name="Jorgensen R."/>
            <person name="Mayfield S."/>
            <person name="Mueller-Roeber B."/>
            <person name="Rajamani S."/>
            <person name="Sayre R.T."/>
            <person name="Brokstein P."/>
            <person name="Dubchak I."/>
            <person name="Goodstein D."/>
            <person name="Hornick L."/>
            <person name="Huang Y.W."/>
            <person name="Jhaveri J."/>
            <person name="Luo Y."/>
            <person name="Martinez D."/>
            <person name="Ngau W.C."/>
            <person name="Otillar B."/>
            <person name="Poliakov A."/>
            <person name="Porter A."/>
            <person name="Szajkowski L."/>
            <person name="Werner G."/>
            <person name="Zhou K."/>
            <person name="Grigoriev I.V."/>
            <person name="Rokhsar D.S."/>
            <person name="Grossman A.R."/>
        </authorList>
    </citation>
    <scope>NUCLEOTIDE SEQUENCE [LARGE SCALE GENOMIC DNA]</scope>
    <source>
        <strain evidence="3">CC-503</strain>
    </source>
</reference>
<dbReference type="AlphaFoldDB" id="A8JGN2"/>
<dbReference type="OrthoDB" id="10263751at2759"/>
<dbReference type="Pfam" id="PF00085">
    <property type="entry name" value="Thioredoxin"/>
    <property type="match status" value="1"/>
</dbReference>
<dbReference type="ProMEX" id="A8JGN2"/>
<keyword evidence="3" id="KW-1185">Reference proteome</keyword>
<dbReference type="Proteomes" id="UP000006906">
    <property type="component" value="Chromosome 12"/>
</dbReference>
<dbReference type="HOGENOM" id="CLU_1456429_0_0_1"/>
<dbReference type="PaxDb" id="3055-EDO97015"/>
<dbReference type="GO" id="GO:0045454">
    <property type="term" value="P:cell redox homeostasis"/>
    <property type="evidence" value="ECO:0000318"/>
    <property type="project" value="GO_Central"/>
</dbReference>